<keyword evidence="3" id="KW-1185">Reference proteome</keyword>
<gene>
    <name evidence="2" type="primary">repA</name>
    <name evidence="2" type="ORF">AB162_p001</name>
</gene>
<protein>
    <submittedName>
        <fullName evidence="2">Regulatory protein RepA</fullName>
    </submittedName>
</protein>
<evidence type="ECO:0000259" key="1">
    <source>
        <dbReference type="PROSITE" id="PS50172"/>
    </source>
</evidence>
<proteinExistence type="predicted"/>
<evidence type="ECO:0000313" key="2">
    <source>
        <dbReference type="EMBL" id="AKZ66174.1"/>
    </source>
</evidence>
<dbReference type="PROSITE" id="PS50172">
    <property type="entry name" value="BRCT"/>
    <property type="match status" value="1"/>
</dbReference>
<dbReference type="KEGG" id="bcig:AB162_p001"/>
<dbReference type="Pfam" id="PF10134">
    <property type="entry name" value="RPA"/>
    <property type="match status" value="1"/>
</dbReference>
<evidence type="ECO:0000313" key="3">
    <source>
        <dbReference type="Proteomes" id="UP000056466"/>
    </source>
</evidence>
<geneLocation type="plasmid" evidence="2">
    <name>unnamed</name>
</geneLocation>
<dbReference type="Proteomes" id="UP000056466">
    <property type="component" value="Plasmid unnamed"/>
</dbReference>
<dbReference type="EMBL" id="CP011788">
    <property type="protein sequence ID" value="AKZ66174.1"/>
    <property type="molecule type" value="Genomic_DNA"/>
</dbReference>
<reference evidence="2 3" key="1">
    <citation type="submission" date="2015-06" db="EMBL/GenBank/DDBJ databases">
        <title>Lineage-specific patterns of genome deterioration in obligate symbionts.</title>
        <authorList>
            <person name="Bennett G.M."/>
            <person name="McCutcheon J.P."/>
            <person name="McDonald B.R."/>
            <person name="Moran N.A."/>
        </authorList>
    </citation>
    <scope>NUCLEOTIDE SEQUENCE [LARGE SCALE GENOMIC DNA]</scope>
    <source>
        <strain evidence="2 3">B-GSS</strain>
        <plasmid evidence="3">Plasmid</plasmid>
    </source>
</reference>
<dbReference type="AlphaFoldDB" id="A0A0K2BLV2"/>
<feature type="domain" description="BRCT" evidence="1">
    <location>
        <begin position="91"/>
        <end position="190"/>
    </location>
</feature>
<accession>A0A0K2BLV2</accession>
<keyword evidence="2" id="KW-0614">Plasmid</keyword>
<sequence>MKKIDKKINEIEFFIADELEIHSFRNEIASMEHPFFALKGGDKNIRKYINGNINITIKPTVDGIATIFDKDIWIYAISKLQEAMNYGLIISRTVYFTPYNFFLTTSRNTSGRSYSELRKTLSRLKGTIIETNIFYKDKQEIVGFGLIDSWRIIKNTEGNFKYGMIEITLPYWLYQSLYKRKILKISSDYFKIRKAIDRRIYEIARKHCGNQKEFIISIEKLYLKTGSTSLLKMFRHNIKQLAKKNNLPEYNIYFNLIKDQVLFQNKKSLSLN</sequence>
<dbReference type="InterPro" id="IPR018777">
    <property type="entry name" value="Replication_initiator_prot_A"/>
</dbReference>
<dbReference type="InterPro" id="IPR001357">
    <property type="entry name" value="BRCT_dom"/>
</dbReference>
<organism evidence="2 3">
    <name type="scientific">Candidatus Palibaumannia cicadellinicola</name>
    <dbReference type="NCBI Taxonomy" id="186490"/>
    <lineage>
        <taxon>Bacteria</taxon>
        <taxon>Pseudomonadati</taxon>
        <taxon>Pseudomonadota</taxon>
        <taxon>Gammaproteobacteria</taxon>
        <taxon>Candidatus Palibaumannia</taxon>
    </lineage>
</organism>
<dbReference type="PATRIC" id="fig|186490.8.peg.567"/>
<name>A0A0K2BLV2_9GAMM</name>
<dbReference type="RefSeq" id="WP_260080738.1">
    <property type="nucleotide sequence ID" value="NZ_CP011788.1"/>
</dbReference>